<sequence length="68" mass="8028">MVERLKDAGHPLNDMYCAFQAIRTLSPEFQGIEQILYCWPDEDFKLDKIENELIAEENRLKQLKNDLS</sequence>
<name>A0A8X6RVE8_TRICX</name>
<dbReference type="EMBL" id="BMAU01021224">
    <property type="protein sequence ID" value="GFY00931.1"/>
    <property type="molecule type" value="Genomic_DNA"/>
</dbReference>
<comment type="caution">
    <text evidence="1">The sequence shown here is derived from an EMBL/GenBank/DDBJ whole genome shotgun (WGS) entry which is preliminary data.</text>
</comment>
<proteinExistence type="predicted"/>
<reference evidence="1" key="1">
    <citation type="submission" date="2020-08" db="EMBL/GenBank/DDBJ databases">
        <title>Multicomponent nature underlies the extraordinary mechanical properties of spider dragline silk.</title>
        <authorList>
            <person name="Kono N."/>
            <person name="Nakamura H."/>
            <person name="Mori M."/>
            <person name="Yoshida Y."/>
            <person name="Ohtoshi R."/>
            <person name="Malay A.D."/>
            <person name="Moran D.A.P."/>
            <person name="Tomita M."/>
            <person name="Numata K."/>
            <person name="Arakawa K."/>
        </authorList>
    </citation>
    <scope>NUCLEOTIDE SEQUENCE</scope>
</reference>
<dbReference type="Proteomes" id="UP000887159">
    <property type="component" value="Unassembled WGS sequence"/>
</dbReference>
<accession>A0A8X6RVE8</accession>
<protein>
    <submittedName>
        <fullName evidence="1">Uncharacterized protein</fullName>
    </submittedName>
</protein>
<keyword evidence="2" id="KW-1185">Reference proteome</keyword>
<organism evidence="1 2">
    <name type="scientific">Trichonephila clavipes</name>
    <name type="common">Golden silk orbweaver</name>
    <name type="synonym">Nephila clavipes</name>
    <dbReference type="NCBI Taxonomy" id="2585209"/>
    <lineage>
        <taxon>Eukaryota</taxon>
        <taxon>Metazoa</taxon>
        <taxon>Ecdysozoa</taxon>
        <taxon>Arthropoda</taxon>
        <taxon>Chelicerata</taxon>
        <taxon>Arachnida</taxon>
        <taxon>Araneae</taxon>
        <taxon>Araneomorphae</taxon>
        <taxon>Entelegynae</taxon>
        <taxon>Araneoidea</taxon>
        <taxon>Nephilidae</taxon>
        <taxon>Trichonephila</taxon>
    </lineage>
</organism>
<evidence type="ECO:0000313" key="1">
    <source>
        <dbReference type="EMBL" id="GFY00931.1"/>
    </source>
</evidence>
<dbReference type="AlphaFoldDB" id="A0A8X6RVE8"/>
<gene>
    <name evidence="1" type="ORF">TNCV_1363371</name>
</gene>
<evidence type="ECO:0000313" key="2">
    <source>
        <dbReference type="Proteomes" id="UP000887159"/>
    </source>
</evidence>